<evidence type="ECO:0000313" key="2">
    <source>
        <dbReference type="Proteomes" id="UP001519460"/>
    </source>
</evidence>
<keyword evidence="2" id="KW-1185">Reference proteome</keyword>
<dbReference type="Proteomes" id="UP001519460">
    <property type="component" value="Unassembled WGS sequence"/>
</dbReference>
<feature type="non-terminal residue" evidence="1">
    <location>
        <position position="1"/>
    </location>
</feature>
<sequence>CPYSREANACLRLEHVQGISWVQHLFSEAISLPSDGVPLPFNPGWGLCKSSATALLNAMAANMAYLR</sequence>
<name>A0ABD0JZ71_9CAEN</name>
<evidence type="ECO:0000313" key="1">
    <source>
        <dbReference type="EMBL" id="KAK7479941.1"/>
    </source>
</evidence>
<accession>A0ABD0JZ71</accession>
<organism evidence="1 2">
    <name type="scientific">Batillaria attramentaria</name>
    <dbReference type="NCBI Taxonomy" id="370345"/>
    <lineage>
        <taxon>Eukaryota</taxon>
        <taxon>Metazoa</taxon>
        <taxon>Spiralia</taxon>
        <taxon>Lophotrochozoa</taxon>
        <taxon>Mollusca</taxon>
        <taxon>Gastropoda</taxon>
        <taxon>Caenogastropoda</taxon>
        <taxon>Sorbeoconcha</taxon>
        <taxon>Cerithioidea</taxon>
        <taxon>Batillariidae</taxon>
        <taxon>Batillaria</taxon>
    </lineage>
</organism>
<comment type="caution">
    <text evidence="1">The sequence shown here is derived from an EMBL/GenBank/DDBJ whole genome shotgun (WGS) entry which is preliminary data.</text>
</comment>
<proteinExistence type="predicted"/>
<dbReference type="AlphaFoldDB" id="A0ABD0JZ71"/>
<feature type="non-terminal residue" evidence="1">
    <location>
        <position position="67"/>
    </location>
</feature>
<reference evidence="1 2" key="1">
    <citation type="journal article" date="2023" name="Sci. Data">
        <title>Genome assembly of the Korean intertidal mud-creeper Batillaria attramentaria.</title>
        <authorList>
            <person name="Patra A.K."/>
            <person name="Ho P.T."/>
            <person name="Jun S."/>
            <person name="Lee S.J."/>
            <person name="Kim Y."/>
            <person name="Won Y.J."/>
        </authorList>
    </citation>
    <scope>NUCLEOTIDE SEQUENCE [LARGE SCALE GENOMIC DNA]</scope>
    <source>
        <strain evidence="1">Wonlab-2016</strain>
    </source>
</reference>
<protein>
    <submittedName>
        <fullName evidence="1">Uncharacterized protein</fullName>
    </submittedName>
</protein>
<dbReference type="EMBL" id="JACVVK020000292">
    <property type="protein sequence ID" value="KAK7479941.1"/>
    <property type="molecule type" value="Genomic_DNA"/>
</dbReference>
<gene>
    <name evidence="1" type="ORF">BaRGS_00028849</name>
</gene>